<reference evidence="1 2" key="1">
    <citation type="submission" date="2023-09" db="EMBL/GenBank/DDBJ databases">
        <title>Microbacterium fusihabitans sp. nov., Microbacterium phycihabitans sp. nov., and Microbacterium cervinum sp. nov., isolated from dried seaweeds of beach.</title>
        <authorList>
            <person name="Lee S.D."/>
        </authorList>
    </citation>
    <scope>NUCLEOTIDE SEQUENCE [LARGE SCALE GENOMIC DNA]</scope>
    <source>
        <strain evidence="1 2">KSW4-17</strain>
    </source>
</reference>
<organism evidence="1 2">
    <name type="scientific">Microbacterium galbum</name>
    <dbReference type="NCBI Taxonomy" id="3075994"/>
    <lineage>
        <taxon>Bacteria</taxon>
        <taxon>Bacillati</taxon>
        <taxon>Actinomycetota</taxon>
        <taxon>Actinomycetes</taxon>
        <taxon>Micrococcales</taxon>
        <taxon>Microbacteriaceae</taxon>
        <taxon>Microbacterium</taxon>
    </lineage>
</organism>
<dbReference type="Proteomes" id="UP001263371">
    <property type="component" value="Unassembled WGS sequence"/>
</dbReference>
<gene>
    <name evidence="1" type="ORF">RWH45_02100</name>
</gene>
<accession>A0ABU3T3P0</accession>
<dbReference type="EMBL" id="JAWDIS010000001">
    <property type="protein sequence ID" value="MDU0365987.1"/>
    <property type="molecule type" value="Genomic_DNA"/>
</dbReference>
<evidence type="ECO:0000313" key="1">
    <source>
        <dbReference type="EMBL" id="MDU0365987.1"/>
    </source>
</evidence>
<name>A0ABU3T3P0_9MICO</name>
<keyword evidence="2" id="KW-1185">Reference proteome</keyword>
<evidence type="ECO:0000313" key="2">
    <source>
        <dbReference type="Proteomes" id="UP001263371"/>
    </source>
</evidence>
<proteinExistence type="predicted"/>
<comment type="caution">
    <text evidence="1">The sequence shown here is derived from an EMBL/GenBank/DDBJ whole genome shotgun (WGS) entry which is preliminary data.</text>
</comment>
<sequence>MTFQARRPSVRGGEAGLRAGMSTAEMLERFARLNGLDPRDAMQHIADATAPAPFLRARLVADRLAAESGAAGGAVDAAIADPFFDRWLAARGLVAHRGVTWTRVRTLGHHPVVLTLAAIARLRTRAELVRLDDDLRRGCEALGVDVLSPGAPAMRRDGLRGFSHPARPWQQAGVHVSAMRPWSWVEWERFATVLHHYGLRARFGLEEDQVAPTPGVPLVIWNPTAAAIPLVGGTAATVELRVVRRVRG</sequence>
<protein>
    <submittedName>
        <fullName evidence="1">Uncharacterized protein</fullName>
    </submittedName>
</protein>
<dbReference type="RefSeq" id="WP_315993273.1">
    <property type="nucleotide sequence ID" value="NZ_JAWDIS010000001.1"/>
</dbReference>